<sequence>MAGMAQGPDFKLVVRDVQAGDDAVWVGVAGVLGLDELQLLTEAVAQLAQGEDGTRRVVLDLSGVSYCSRDSAFALWGMCAGFEAMGVRARLAEVSTMARIAVVGARLNKRFSFLER</sequence>
<dbReference type="SUPFAM" id="SSF52091">
    <property type="entry name" value="SpoIIaa-like"/>
    <property type="match status" value="1"/>
</dbReference>
<evidence type="ECO:0008006" key="3">
    <source>
        <dbReference type="Google" id="ProtNLM"/>
    </source>
</evidence>
<accession>A0A918P535</accession>
<dbReference type="InterPro" id="IPR036513">
    <property type="entry name" value="STAS_dom_sf"/>
</dbReference>
<keyword evidence="2" id="KW-1185">Reference proteome</keyword>
<organism evidence="1 2">
    <name type="scientific">Streptomyces minutiscleroticus</name>
    <dbReference type="NCBI Taxonomy" id="68238"/>
    <lineage>
        <taxon>Bacteria</taxon>
        <taxon>Bacillati</taxon>
        <taxon>Actinomycetota</taxon>
        <taxon>Actinomycetes</taxon>
        <taxon>Kitasatosporales</taxon>
        <taxon>Streptomycetaceae</taxon>
        <taxon>Streptomyces</taxon>
    </lineage>
</organism>
<proteinExistence type="predicted"/>
<dbReference type="Proteomes" id="UP000619244">
    <property type="component" value="Unassembled WGS sequence"/>
</dbReference>
<evidence type="ECO:0000313" key="2">
    <source>
        <dbReference type="Proteomes" id="UP000619244"/>
    </source>
</evidence>
<dbReference type="Gene3D" id="3.30.750.24">
    <property type="entry name" value="STAS domain"/>
    <property type="match status" value="1"/>
</dbReference>
<gene>
    <name evidence="1" type="ORF">GCM10010358_83450</name>
</gene>
<reference evidence="1" key="2">
    <citation type="submission" date="2020-09" db="EMBL/GenBank/DDBJ databases">
        <authorList>
            <person name="Sun Q."/>
            <person name="Ohkuma M."/>
        </authorList>
    </citation>
    <scope>NUCLEOTIDE SEQUENCE</scope>
    <source>
        <strain evidence="1">JCM 4790</strain>
    </source>
</reference>
<comment type="caution">
    <text evidence="1">The sequence shown here is derived from an EMBL/GenBank/DDBJ whole genome shotgun (WGS) entry which is preliminary data.</text>
</comment>
<dbReference type="EMBL" id="BMVU01000177">
    <property type="protein sequence ID" value="GGY20610.1"/>
    <property type="molecule type" value="Genomic_DNA"/>
</dbReference>
<dbReference type="AlphaFoldDB" id="A0A918P535"/>
<protein>
    <recommendedName>
        <fullName evidence="3">Anti-sigma factor antagonist</fullName>
    </recommendedName>
</protein>
<evidence type="ECO:0000313" key="1">
    <source>
        <dbReference type="EMBL" id="GGY20610.1"/>
    </source>
</evidence>
<name>A0A918P535_9ACTN</name>
<reference evidence="1" key="1">
    <citation type="journal article" date="2014" name="Int. J. Syst. Evol. Microbiol.">
        <title>Complete genome sequence of Corynebacterium casei LMG S-19264T (=DSM 44701T), isolated from a smear-ripened cheese.</title>
        <authorList>
            <consortium name="US DOE Joint Genome Institute (JGI-PGF)"/>
            <person name="Walter F."/>
            <person name="Albersmeier A."/>
            <person name="Kalinowski J."/>
            <person name="Ruckert C."/>
        </authorList>
    </citation>
    <scope>NUCLEOTIDE SEQUENCE</scope>
    <source>
        <strain evidence="1">JCM 4790</strain>
    </source>
</reference>